<dbReference type="RefSeq" id="WP_245946598.1">
    <property type="nucleotide sequence ID" value="NZ_CP054613.1"/>
</dbReference>
<dbReference type="Proteomes" id="UP000246635">
    <property type="component" value="Unassembled WGS sequence"/>
</dbReference>
<keyword evidence="2" id="KW-1185">Reference proteome</keyword>
<evidence type="ECO:0000313" key="2">
    <source>
        <dbReference type="Proteomes" id="UP000246635"/>
    </source>
</evidence>
<reference evidence="1 2" key="1">
    <citation type="submission" date="2018-05" db="EMBL/GenBank/DDBJ databases">
        <title>Genomic Encyclopedia of Type Strains, Phase III (KMG-III): the genomes of soil and plant-associated and newly described type strains.</title>
        <authorList>
            <person name="Whitman W."/>
        </authorList>
    </citation>
    <scope>NUCLEOTIDE SEQUENCE [LARGE SCALE GENOMIC DNA]</scope>
    <source>
        <strain evidence="1 2">CECT 5696</strain>
    </source>
</reference>
<evidence type="ECO:0008006" key="3">
    <source>
        <dbReference type="Google" id="ProtNLM"/>
    </source>
</evidence>
<accession>A0A2V2YWK9</accession>
<gene>
    <name evidence="1" type="ORF">DFQ01_105130</name>
</gene>
<dbReference type="EMBL" id="QGTQ01000005">
    <property type="protein sequence ID" value="PWW05146.1"/>
    <property type="molecule type" value="Genomic_DNA"/>
</dbReference>
<name>A0A2V2YWK9_9BACL</name>
<dbReference type="AlphaFoldDB" id="A0A2V2YWK9"/>
<protein>
    <recommendedName>
        <fullName evidence="3">Phosphate starvation-inducible protein PhoH</fullName>
    </recommendedName>
</protein>
<comment type="caution">
    <text evidence="1">The sequence shown here is derived from an EMBL/GenBank/DDBJ whole genome shotgun (WGS) entry which is preliminary data.</text>
</comment>
<evidence type="ECO:0000313" key="1">
    <source>
        <dbReference type="EMBL" id="PWW05146.1"/>
    </source>
</evidence>
<sequence>MSVHTAADFLLLDSGASFSEQIVRDGASDPSTLVLDQYEFATYDLLGAAHRFLIIDEFIDQELMLEQKEKIEAFLNQGNILVFSGHLFRPWIPGAAPFVPKTIYNHLDYTIQVLDHSIFAGVQSEDITYNKGVAGFFARGHHPIPEGAEVILRLAGDEPITYIDRLSTQGTILVHAGRNLLRYRHENNSAGRIGEQLRRFLYEEYDAMPIRSVRI</sequence>
<organism evidence="1 2">
    <name type="scientific">Paenibacillus cellulosilyticus</name>
    <dbReference type="NCBI Taxonomy" id="375489"/>
    <lineage>
        <taxon>Bacteria</taxon>
        <taxon>Bacillati</taxon>
        <taxon>Bacillota</taxon>
        <taxon>Bacilli</taxon>
        <taxon>Bacillales</taxon>
        <taxon>Paenibacillaceae</taxon>
        <taxon>Paenibacillus</taxon>
    </lineage>
</organism>
<proteinExistence type="predicted"/>